<feature type="domain" description="Metallo-beta-lactamase" evidence="1">
    <location>
        <begin position="20"/>
        <end position="205"/>
    </location>
</feature>
<dbReference type="RefSeq" id="WP_038093220.1">
    <property type="nucleotide sequence ID" value="NZ_JMIR01000038.1"/>
</dbReference>
<evidence type="ECO:0000259" key="1">
    <source>
        <dbReference type="SMART" id="SM00849"/>
    </source>
</evidence>
<evidence type="ECO:0000313" key="2">
    <source>
        <dbReference type="EMBL" id="KEO81388.1"/>
    </source>
</evidence>
<name>A0A074LNF3_9BACL</name>
<sequence length="224" mass="25352">MKVEQISKHIWSLQTWRLLRCTVWVVAEEDGLTLVDAGMPFMAKGILAFLEQMKHLGPLKRILLTHGHQDHVGSVQAILERVGNVPVYAHAVELPYLNGEQLYPRRKKLEHHLPQGITQPLQDAGSERELRAVGRLQPVFTPGHSPGHTAYFHEEDSVLLGGDMCTSKRGRLRPPMPMFTGDMATAIQSARVLEHLRPKRLEICHSKPVFNPAEQLQEYLQQNS</sequence>
<dbReference type="InterPro" id="IPR050855">
    <property type="entry name" value="NDM-1-like"/>
</dbReference>
<dbReference type="Pfam" id="PF00753">
    <property type="entry name" value="Lactamase_B"/>
    <property type="match status" value="1"/>
</dbReference>
<proteinExistence type="predicted"/>
<accession>A0A074LNF3</accession>
<organism evidence="2 3">
    <name type="scientific">Tumebacillus flagellatus</name>
    <dbReference type="NCBI Taxonomy" id="1157490"/>
    <lineage>
        <taxon>Bacteria</taxon>
        <taxon>Bacillati</taxon>
        <taxon>Bacillota</taxon>
        <taxon>Bacilli</taxon>
        <taxon>Bacillales</taxon>
        <taxon>Alicyclobacillaceae</taxon>
        <taxon>Tumebacillus</taxon>
    </lineage>
</organism>
<dbReference type="InterPro" id="IPR036866">
    <property type="entry name" value="RibonucZ/Hydroxyglut_hydro"/>
</dbReference>
<comment type="caution">
    <text evidence="2">The sequence shown here is derived from an EMBL/GenBank/DDBJ whole genome shotgun (WGS) entry which is preliminary data.</text>
</comment>
<dbReference type="PANTHER" id="PTHR42951:SF17">
    <property type="entry name" value="METALLO-BETA-LACTAMASE DOMAIN-CONTAINING PROTEIN"/>
    <property type="match status" value="1"/>
</dbReference>
<protein>
    <submittedName>
        <fullName evidence="2">Hydrolase glyoxylase</fullName>
    </submittedName>
</protein>
<dbReference type="GO" id="GO:0016787">
    <property type="term" value="F:hydrolase activity"/>
    <property type="evidence" value="ECO:0007669"/>
    <property type="project" value="UniProtKB-KW"/>
</dbReference>
<dbReference type="SMART" id="SM00849">
    <property type="entry name" value="Lactamase_B"/>
    <property type="match status" value="1"/>
</dbReference>
<dbReference type="CDD" id="cd07721">
    <property type="entry name" value="yflN-like_MBL-fold"/>
    <property type="match status" value="1"/>
</dbReference>
<dbReference type="AlphaFoldDB" id="A0A074LNF3"/>
<dbReference type="SUPFAM" id="SSF56281">
    <property type="entry name" value="Metallo-hydrolase/oxidoreductase"/>
    <property type="match status" value="1"/>
</dbReference>
<dbReference type="OrthoDB" id="9802248at2"/>
<dbReference type="eggNOG" id="COG0491">
    <property type="taxonomic scope" value="Bacteria"/>
</dbReference>
<evidence type="ECO:0000313" key="3">
    <source>
        <dbReference type="Proteomes" id="UP000027931"/>
    </source>
</evidence>
<dbReference type="PANTHER" id="PTHR42951">
    <property type="entry name" value="METALLO-BETA-LACTAMASE DOMAIN-CONTAINING"/>
    <property type="match status" value="1"/>
</dbReference>
<keyword evidence="2" id="KW-0378">Hydrolase</keyword>
<gene>
    <name evidence="2" type="ORF">EL26_20850</name>
</gene>
<dbReference type="STRING" id="1157490.EL26_20850"/>
<dbReference type="EMBL" id="JMIR01000038">
    <property type="protein sequence ID" value="KEO81388.1"/>
    <property type="molecule type" value="Genomic_DNA"/>
</dbReference>
<dbReference type="InterPro" id="IPR001279">
    <property type="entry name" value="Metallo-B-lactamas"/>
</dbReference>
<reference evidence="2 3" key="1">
    <citation type="journal article" date="2013" name="Int. J. Syst. Evol. Microbiol.">
        <title>Tumebacillus flagellatus sp. nov., an alpha-amylase/pullulanase-producing bacterium isolated from cassava wastewater.</title>
        <authorList>
            <person name="Wang Q."/>
            <person name="Xie N."/>
            <person name="Qin Y."/>
            <person name="Shen N."/>
            <person name="Zhu J."/>
            <person name="Mi H."/>
            <person name="Huang R."/>
        </authorList>
    </citation>
    <scope>NUCLEOTIDE SEQUENCE [LARGE SCALE GENOMIC DNA]</scope>
    <source>
        <strain evidence="2 3">GST4</strain>
    </source>
</reference>
<dbReference type="Gene3D" id="3.60.15.10">
    <property type="entry name" value="Ribonuclease Z/Hydroxyacylglutathione hydrolase-like"/>
    <property type="match status" value="1"/>
</dbReference>
<keyword evidence="3" id="KW-1185">Reference proteome</keyword>
<dbReference type="Proteomes" id="UP000027931">
    <property type="component" value="Unassembled WGS sequence"/>
</dbReference>